<evidence type="ECO:0000313" key="10">
    <source>
        <dbReference type="Proteomes" id="UP000317318"/>
    </source>
</evidence>
<evidence type="ECO:0000259" key="7">
    <source>
        <dbReference type="PROSITE" id="PS50011"/>
    </source>
</evidence>
<gene>
    <name evidence="9" type="primary">prkC_5</name>
    <name evidence="9" type="ORF">Pan189_13540</name>
</gene>
<dbReference type="PROSITE" id="PS00108">
    <property type="entry name" value="PROTEIN_KINASE_ST"/>
    <property type="match status" value="1"/>
</dbReference>
<keyword evidence="3 9" id="KW-0418">Kinase</keyword>
<keyword evidence="10" id="KW-1185">Reference proteome</keyword>
<evidence type="ECO:0000256" key="6">
    <source>
        <dbReference type="SAM" id="MobiDB-lite"/>
    </source>
</evidence>
<dbReference type="SUPFAM" id="SSF52172">
    <property type="entry name" value="CheY-like"/>
    <property type="match status" value="1"/>
</dbReference>
<evidence type="ECO:0000313" key="9">
    <source>
        <dbReference type="EMBL" id="QDT36990.1"/>
    </source>
</evidence>
<dbReference type="InterPro" id="IPR011009">
    <property type="entry name" value="Kinase-like_dom_sf"/>
</dbReference>
<name>A0A517QZL6_9PLAN</name>
<dbReference type="Proteomes" id="UP000317318">
    <property type="component" value="Chromosome"/>
</dbReference>
<dbReference type="EC" id="2.7.11.1" evidence="9"/>
<feature type="domain" description="Response regulatory" evidence="8">
    <location>
        <begin position="366"/>
        <end position="482"/>
    </location>
</feature>
<dbReference type="PANTHER" id="PTHR43289:SF34">
    <property type="entry name" value="SERINE_THREONINE-PROTEIN KINASE YBDM-RELATED"/>
    <property type="match status" value="1"/>
</dbReference>
<protein>
    <submittedName>
        <fullName evidence="9">Serine/threonine-protein kinase PrkC</fullName>
        <ecNumber evidence="9">2.7.11.1</ecNumber>
    </submittedName>
</protein>
<feature type="region of interest" description="Disordered" evidence="6">
    <location>
        <begin position="344"/>
        <end position="364"/>
    </location>
</feature>
<dbReference type="PROSITE" id="PS50110">
    <property type="entry name" value="RESPONSE_REGULATORY"/>
    <property type="match status" value="1"/>
</dbReference>
<dbReference type="KEGG" id="svp:Pan189_13540"/>
<proteinExistence type="predicted"/>
<dbReference type="OrthoDB" id="7806016at2"/>
<dbReference type="Gene3D" id="1.10.510.10">
    <property type="entry name" value="Transferase(Phosphotransferase) domain 1"/>
    <property type="match status" value="1"/>
</dbReference>
<evidence type="ECO:0000256" key="1">
    <source>
        <dbReference type="ARBA" id="ARBA00022679"/>
    </source>
</evidence>
<comment type="caution">
    <text evidence="5">Lacks conserved residue(s) required for the propagation of feature annotation.</text>
</comment>
<reference evidence="9 10" key="1">
    <citation type="submission" date="2019-02" db="EMBL/GenBank/DDBJ databases">
        <title>Deep-cultivation of Planctomycetes and their phenomic and genomic characterization uncovers novel biology.</title>
        <authorList>
            <person name="Wiegand S."/>
            <person name="Jogler M."/>
            <person name="Boedeker C."/>
            <person name="Pinto D."/>
            <person name="Vollmers J."/>
            <person name="Rivas-Marin E."/>
            <person name="Kohn T."/>
            <person name="Peeters S.H."/>
            <person name="Heuer A."/>
            <person name="Rast P."/>
            <person name="Oberbeckmann S."/>
            <person name="Bunk B."/>
            <person name="Jeske O."/>
            <person name="Meyerdierks A."/>
            <person name="Storesund J.E."/>
            <person name="Kallscheuer N."/>
            <person name="Luecker S."/>
            <person name="Lage O.M."/>
            <person name="Pohl T."/>
            <person name="Merkel B.J."/>
            <person name="Hornburger P."/>
            <person name="Mueller R.-W."/>
            <person name="Bruemmer F."/>
            <person name="Labrenz M."/>
            <person name="Spormann A.M."/>
            <person name="Op den Camp H."/>
            <person name="Overmann J."/>
            <person name="Amann R."/>
            <person name="Jetten M.S.M."/>
            <person name="Mascher T."/>
            <person name="Medema M.H."/>
            <person name="Devos D.P."/>
            <person name="Kaster A.-K."/>
            <person name="Ovreas L."/>
            <person name="Rohde M."/>
            <person name="Galperin M.Y."/>
            <person name="Jogler C."/>
        </authorList>
    </citation>
    <scope>NUCLEOTIDE SEQUENCE [LARGE SCALE GENOMIC DNA]</scope>
    <source>
        <strain evidence="9 10">Pan189</strain>
    </source>
</reference>
<organism evidence="9 10">
    <name type="scientific">Stratiformator vulcanicus</name>
    <dbReference type="NCBI Taxonomy" id="2527980"/>
    <lineage>
        <taxon>Bacteria</taxon>
        <taxon>Pseudomonadati</taxon>
        <taxon>Planctomycetota</taxon>
        <taxon>Planctomycetia</taxon>
        <taxon>Planctomycetales</taxon>
        <taxon>Planctomycetaceae</taxon>
        <taxon>Stratiformator</taxon>
    </lineage>
</organism>
<keyword evidence="4" id="KW-0067">ATP-binding</keyword>
<dbReference type="GO" id="GO:0000160">
    <property type="term" value="P:phosphorelay signal transduction system"/>
    <property type="evidence" value="ECO:0007669"/>
    <property type="project" value="InterPro"/>
</dbReference>
<dbReference type="InterPro" id="IPR011006">
    <property type="entry name" value="CheY-like_superfamily"/>
</dbReference>
<dbReference type="GO" id="GO:0004674">
    <property type="term" value="F:protein serine/threonine kinase activity"/>
    <property type="evidence" value="ECO:0007669"/>
    <property type="project" value="UniProtKB-EC"/>
</dbReference>
<dbReference type="PANTHER" id="PTHR43289">
    <property type="entry name" value="MITOGEN-ACTIVATED PROTEIN KINASE KINASE KINASE 20-RELATED"/>
    <property type="match status" value="1"/>
</dbReference>
<dbReference type="SMART" id="SM00220">
    <property type="entry name" value="S_TKc"/>
    <property type="match status" value="1"/>
</dbReference>
<dbReference type="SUPFAM" id="SSF56112">
    <property type="entry name" value="Protein kinase-like (PK-like)"/>
    <property type="match status" value="1"/>
</dbReference>
<evidence type="ECO:0000259" key="8">
    <source>
        <dbReference type="PROSITE" id="PS50110"/>
    </source>
</evidence>
<evidence type="ECO:0000256" key="5">
    <source>
        <dbReference type="PROSITE-ProRule" id="PRU00169"/>
    </source>
</evidence>
<dbReference type="PROSITE" id="PS50011">
    <property type="entry name" value="PROTEIN_KINASE_DOM"/>
    <property type="match status" value="1"/>
</dbReference>
<dbReference type="Gene3D" id="3.40.50.2300">
    <property type="match status" value="1"/>
</dbReference>
<dbReference type="EMBL" id="CP036268">
    <property type="protein sequence ID" value="QDT36990.1"/>
    <property type="molecule type" value="Genomic_DNA"/>
</dbReference>
<dbReference type="Pfam" id="PF00069">
    <property type="entry name" value="Pkinase"/>
    <property type="match status" value="1"/>
</dbReference>
<dbReference type="InterPro" id="IPR008271">
    <property type="entry name" value="Ser/Thr_kinase_AS"/>
</dbReference>
<keyword evidence="1 9" id="KW-0808">Transferase</keyword>
<dbReference type="CDD" id="cd14014">
    <property type="entry name" value="STKc_PknB_like"/>
    <property type="match status" value="1"/>
</dbReference>
<dbReference type="InterPro" id="IPR000719">
    <property type="entry name" value="Prot_kinase_dom"/>
</dbReference>
<feature type="domain" description="Protein kinase" evidence="7">
    <location>
        <begin position="82"/>
        <end position="337"/>
    </location>
</feature>
<accession>A0A517QZL6</accession>
<dbReference type="AlphaFoldDB" id="A0A517QZL6"/>
<evidence type="ECO:0000256" key="3">
    <source>
        <dbReference type="ARBA" id="ARBA00022777"/>
    </source>
</evidence>
<dbReference type="GO" id="GO:0005524">
    <property type="term" value="F:ATP binding"/>
    <property type="evidence" value="ECO:0007669"/>
    <property type="project" value="UniProtKB-KW"/>
</dbReference>
<evidence type="ECO:0000256" key="2">
    <source>
        <dbReference type="ARBA" id="ARBA00022741"/>
    </source>
</evidence>
<dbReference type="InterPro" id="IPR001789">
    <property type="entry name" value="Sig_transdc_resp-reg_receiver"/>
</dbReference>
<evidence type="ECO:0000256" key="4">
    <source>
        <dbReference type="ARBA" id="ARBA00022840"/>
    </source>
</evidence>
<keyword evidence="2" id="KW-0547">Nucleotide-binding</keyword>
<sequence length="500" mass="56770">MKRQAAHFIPMALSELRKLAEQLVGERLVTKTQVREIAAELNVKEADVDAFFKVAVRKGILTSFHVERIKKGELDGLVLGDYRLLFKAAAGSFARVFKAESLRDGRIFAIKLLRNRHAMVASEVARFHREAKLLMTLRHRNIVPIFDVGNEGEHHFFVMEFVGGGNLRELVTIRKRFEPVEACQIIYQIAKGLEYALERGVSHRDLKSSNVLMTETGVIKLVDFGLAGHDDQYGLDDQRVVEYTVLEKVSRAPDDDPRSDLYFLGVIFFELLVGRSPLRKAVTYEERKEPSRYTMLDPIRRVQPTLALDVAEVVDHLLRVDPAHRFQTPKEVADELARVLRNMNESVPGEAPNRPPPRPLEKPRPSVMCVDHRPAFQDKLRDYLSKRGFRVMIVSDSSRAVARLRNNPPDAILLMGDSVGDELFEAFDKIQEWSNDPKVACVAVLGESLIDRSDELCETGSCRIVKPPIVLRDIRRELYLALSKVLSDSRMIMLPKVGED</sequence>